<accession>A0A833CBA0</accession>
<dbReference type="AlphaFoldDB" id="A0A833CBA0"/>
<protein>
    <submittedName>
        <fullName evidence="1">Uncharacterized protein</fullName>
    </submittedName>
</protein>
<dbReference type="GeneID" id="83054949"/>
<evidence type="ECO:0000313" key="2">
    <source>
        <dbReference type="Proteomes" id="UP000434554"/>
    </source>
</evidence>
<name>A0A833CBA0_9FIRM</name>
<dbReference type="Proteomes" id="UP000434554">
    <property type="component" value="Unassembled WGS sequence"/>
</dbReference>
<comment type="caution">
    <text evidence="1">The sequence shown here is derived from an EMBL/GenBank/DDBJ whole genome shotgun (WGS) entry which is preliminary data.</text>
</comment>
<proteinExistence type="predicted"/>
<dbReference type="EMBL" id="WBKH01000004">
    <property type="protein sequence ID" value="KAB1478955.1"/>
    <property type="molecule type" value="Genomic_DNA"/>
</dbReference>
<evidence type="ECO:0000313" key="1">
    <source>
        <dbReference type="EMBL" id="KAB1478955.1"/>
    </source>
</evidence>
<gene>
    <name evidence="1" type="ORF">F8R14_04430</name>
</gene>
<sequence>MEILRPKGKNSSYYYTVSNVNINSNGTGSLRIEMTNKETNKSLTPDTLNFTNINRFEFTDGGYPFVRQSN</sequence>
<reference evidence="1 2" key="1">
    <citation type="submission" date="2019-09" db="EMBL/GenBank/DDBJ databases">
        <title>Draft genome sequence of 3 type strains from the CCUG.</title>
        <authorList>
            <person name="Pineiro-Iglesias B."/>
            <person name="Tunovic T."/>
            <person name="Unosson C."/>
            <person name="Inganas E."/>
            <person name="Ohlen M."/>
            <person name="Cardew S."/>
            <person name="Jensie-Markopoulos S."/>
            <person name="Salva-Serra F."/>
            <person name="Jaen-Luchoro D."/>
            <person name="Karlsson R."/>
            <person name="Svensson-Stadler L."/>
            <person name="Chun J."/>
            <person name="Moore E."/>
        </authorList>
    </citation>
    <scope>NUCLEOTIDE SEQUENCE [LARGE SCALE GENOMIC DNA]</scope>
    <source>
        <strain evidence="1 2">CCUG 65427</strain>
    </source>
</reference>
<organism evidence="1 2">
    <name type="scientific">Veillonella seminalis</name>
    <dbReference type="NCBI Taxonomy" id="1502943"/>
    <lineage>
        <taxon>Bacteria</taxon>
        <taxon>Bacillati</taxon>
        <taxon>Bacillota</taxon>
        <taxon>Negativicutes</taxon>
        <taxon>Veillonellales</taxon>
        <taxon>Veillonellaceae</taxon>
        <taxon>Veillonella</taxon>
    </lineage>
</organism>
<dbReference type="RefSeq" id="WP_040771343.1">
    <property type="nucleotide sequence ID" value="NZ_CALMIE010000217.1"/>
</dbReference>